<evidence type="ECO:0000313" key="3">
    <source>
        <dbReference type="Proteomes" id="UP001396334"/>
    </source>
</evidence>
<organism evidence="2 3">
    <name type="scientific">Hibiscus sabdariffa</name>
    <name type="common">roselle</name>
    <dbReference type="NCBI Taxonomy" id="183260"/>
    <lineage>
        <taxon>Eukaryota</taxon>
        <taxon>Viridiplantae</taxon>
        <taxon>Streptophyta</taxon>
        <taxon>Embryophyta</taxon>
        <taxon>Tracheophyta</taxon>
        <taxon>Spermatophyta</taxon>
        <taxon>Magnoliopsida</taxon>
        <taxon>eudicotyledons</taxon>
        <taxon>Gunneridae</taxon>
        <taxon>Pentapetalae</taxon>
        <taxon>rosids</taxon>
        <taxon>malvids</taxon>
        <taxon>Malvales</taxon>
        <taxon>Malvaceae</taxon>
        <taxon>Malvoideae</taxon>
        <taxon>Hibiscus</taxon>
    </lineage>
</organism>
<sequence>MSSRGIVAPDTGPFNKTSGTTNTLSLEILVSERGNRDPSLEWWSDEVLRAIFRGIELEDEHLRVPTRVNDVPSTANDHKYLALSRSRGMNGHFVSIGAIGGAKCLVSFR</sequence>
<protein>
    <submittedName>
        <fullName evidence="2">Uncharacterized protein</fullName>
    </submittedName>
</protein>
<dbReference type="Proteomes" id="UP001396334">
    <property type="component" value="Unassembled WGS sequence"/>
</dbReference>
<evidence type="ECO:0000256" key="1">
    <source>
        <dbReference type="SAM" id="MobiDB-lite"/>
    </source>
</evidence>
<accession>A0ABR2U875</accession>
<evidence type="ECO:0000313" key="2">
    <source>
        <dbReference type="EMBL" id="KAK9045930.1"/>
    </source>
</evidence>
<gene>
    <name evidence="2" type="ORF">V6N11_051833</name>
</gene>
<dbReference type="EMBL" id="JBBPBN010000001">
    <property type="protein sequence ID" value="KAK9045930.1"/>
    <property type="molecule type" value="Genomic_DNA"/>
</dbReference>
<reference evidence="2 3" key="1">
    <citation type="journal article" date="2024" name="G3 (Bethesda)">
        <title>Genome assembly of Hibiscus sabdariffa L. provides insights into metabolisms of medicinal natural products.</title>
        <authorList>
            <person name="Kim T."/>
        </authorList>
    </citation>
    <scope>NUCLEOTIDE SEQUENCE [LARGE SCALE GENOMIC DNA]</scope>
    <source>
        <strain evidence="2">TK-2024</strain>
        <tissue evidence="2">Old leaves</tissue>
    </source>
</reference>
<feature type="region of interest" description="Disordered" evidence="1">
    <location>
        <begin position="1"/>
        <end position="20"/>
    </location>
</feature>
<keyword evidence="3" id="KW-1185">Reference proteome</keyword>
<proteinExistence type="predicted"/>
<name>A0ABR2U875_9ROSI</name>
<comment type="caution">
    <text evidence="2">The sequence shown here is derived from an EMBL/GenBank/DDBJ whole genome shotgun (WGS) entry which is preliminary data.</text>
</comment>